<feature type="region of interest" description="Disordered" evidence="1">
    <location>
        <begin position="1"/>
        <end position="166"/>
    </location>
</feature>
<comment type="caution">
    <text evidence="2">The sequence shown here is derived from an EMBL/GenBank/DDBJ whole genome shotgun (WGS) entry which is preliminary data.</text>
</comment>
<evidence type="ECO:0000256" key="1">
    <source>
        <dbReference type="SAM" id="MobiDB-lite"/>
    </source>
</evidence>
<sequence length="190" mass="21498">MPSSLPTWPNSAWPSRCRRHRPGPFSPLHPIIPPQSLAQQRTKTLPSPPPDHQTTQPTNPVSLSLSHPHSDLAPQARRPNRETHPLRRRLPPRRPTSPPPRLPPPRHLRQGPDLFRQLHPDPLHGRRSERFPLRLRGRLPRGPLPGLAPRERLPGGRFRRAPRRGQGGTEDACCVAVCVPRCQRDEVSSL</sequence>
<reference evidence="2 3" key="1">
    <citation type="journal article" date="2024" name="Commun. Biol.">
        <title>Comparative genomic analysis of thermophilic fungi reveals convergent evolutionary adaptations and gene losses.</title>
        <authorList>
            <person name="Steindorff A.S."/>
            <person name="Aguilar-Pontes M.V."/>
            <person name="Robinson A.J."/>
            <person name="Andreopoulos B."/>
            <person name="LaButti K."/>
            <person name="Kuo A."/>
            <person name="Mondo S."/>
            <person name="Riley R."/>
            <person name="Otillar R."/>
            <person name="Haridas S."/>
            <person name="Lipzen A."/>
            <person name="Grimwood J."/>
            <person name="Schmutz J."/>
            <person name="Clum A."/>
            <person name="Reid I.D."/>
            <person name="Moisan M.C."/>
            <person name="Butler G."/>
            <person name="Nguyen T.T.M."/>
            <person name="Dewar K."/>
            <person name="Conant G."/>
            <person name="Drula E."/>
            <person name="Henrissat B."/>
            <person name="Hansel C."/>
            <person name="Singer S."/>
            <person name="Hutchinson M.I."/>
            <person name="de Vries R.P."/>
            <person name="Natvig D.O."/>
            <person name="Powell A.J."/>
            <person name="Tsang A."/>
            <person name="Grigoriev I.V."/>
        </authorList>
    </citation>
    <scope>NUCLEOTIDE SEQUENCE [LARGE SCALE GENOMIC DNA]</scope>
    <source>
        <strain evidence="2 3">CBS 620.91</strain>
    </source>
</reference>
<organism evidence="2 3">
    <name type="scientific">Humicola insolens</name>
    <name type="common">Soft-rot fungus</name>
    <dbReference type="NCBI Taxonomy" id="85995"/>
    <lineage>
        <taxon>Eukaryota</taxon>
        <taxon>Fungi</taxon>
        <taxon>Dikarya</taxon>
        <taxon>Ascomycota</taxon>
        <taxon>Pezizomycotina</taxon>
        <taxon>Sordariomycetes</taxon>
        <taxon>Sordariomycetidae</taxon>
        <taxon>Sordariales</taxon>
        <taxon>Chaetomiaceae</taxon>
        <taxon>Mycothermus</taxon>
    </lineage>
</organism>
<accession>A0ABR3V5T9</accession>
<evidence type="ECO:0000313" key="2">
    <source>
        <dbReference type="EMBL" id="KAL1837119.1"/>
    </source>
</evidence>
<name>A0ABR3V5T9_HUMIN</name>
<feature type="compositionally biased region" description="Pro residues" evidence="1">
    <location>
        <begin position="24"/>
        <end position="33"/>
    </location>
</feature>
<dbReference type="Proteomes" id="UP001583172">
    <property type="component" value="Unassembled WGS sequence"/>
</dbReference>
<proteinExistence type="predicted"/>
<feature type="compositionally biased region" description="Basic and acidic residues" evidence="1">
    <location>
        <begin position="116"/>
        <end position="132"/>
    </location>
</feature>
<keyword evidence="3" id="KW-1185">Reference proteome</keyword>
<feature type="compositionally biased region" description="Polar residues" evidence="1">
    <location>
        <begin position="1"/>
        <end position="13"/>
    </location>
</feature>
<protein>
    <submittedName>
        <fullName evidence="2">Uncharacterized protein</fullName>
    </submittedName>
</protein>
<feature type="compositionally biased region" description="Polar residues" evidence="1">
    <location>
        <begin position="52"/>
        <end position="67"/>
    </location>
</feature>
<gene>
    <name evidence="2" type="ORF">VTJ49DRAFT_4231</name>
</gene>
<evidence type="ECO:0000313" key="3">
    <source>
        <dbReference type="Proteomes" id="UP001583172"/>
    </source>
</evidence>
<feature type="compositionally biased region" description="Polar residues" evidence="1">
    <location>
        <begin position="36"/>
        <end position="45"/>
    </location>
</feature>
<feature type="compositionally biased region" description="Pro residues" evidence="1">
    <location>
        <begin position="93"/>
        <end position="103"/>
    </location>
</feature>
<dbReference type="EMBL" id="JAZGSY010000327">
    <property type="protein sequence ID" value="KAL1837119.1"/>
    <property type="molecule type" value="Genomic_DNA"/>
</dbReference>